<keyword evidence="1" id="KW-0812">Transmembrane</keyword>
<accession>A0A972VXY1</accession>
<comment type="caution">
    <text evidence="3">The sequence shown here is derived from an EMBL/GenBank/DDBJ whole genome shotgun (WGS) entry which is preliminary data.</text>
</comment>
<dbReference type="SUPFAM" id="SSF81324">
    <property type="entry name" value="Voltage-gated potassium channels"/>
    <property type="match status" value="1"/>
</dbReference>
<name>A0A972VXY1_9GAMM</name>
<keyword evidence="3" id="KW-0407">Ion channel</keyword>
<organism evidence="3 4">
    <name type="scientific">SAR86 cluster bacterium</name>
    <dbReference type="NCBI Taxonomy" id="2030880"/>
    <lineage>
        <taxon>Bacteria</taxon>
        <taxon>Pseudomonadati</taxon>
        <taxon>Pseudomonadota</taxon>
        <taxon>Gammaproteobacteria</taxon>
        <taxon>SAR86 cluster</taxon>
    </lineage>
</organism>
<dbReference type="InterPro" id="IPR013099">
    <property type="entry name" value="K_chnl_dom"/>
</dbReference>
<proteinExistence type="predicted"/>
<dbReference type="Proteomes" id="UP000754644">
    <property type="component" value="Unassembled WGS sequence"/>
</dbReference>
<keyword evidence="1" id="KW-0472">Membrane</keyword>
<feature type="transmembrane region" description="Helical" evidence="1">
    <location>
        <begin position="41"/>
        <end position="66"/>
    </location>
</feature>
<feature type="transmembrane region" description="Helical" evidence="1">
    <location>
        <begin position="6"/>
        <end position="29"/>
    </location>
</feature>
<gene>
    <name evidence="3" type="ORF">HQ497_04680</name>
</gene>
<keyword evidence="3" id="KW-0813">Transport</keyword>
<feature type="transmembrane region" description="Helical" evidence="1">
    <location>
        <begin position="110"/>
        <end position="132"/>
    </location>
</feature>
<keyword evidence="3" id="KW-0406">Ion transport</keyword>
<dbReference type="AlphaFoldDB" id="A0A972VXY1"/>
<dbReference type="EMBL" id="JABMOJ010000170">
    <property type="protein sequence ID" value="NQV64642.1"/>
    <property type="molecule type" value="Genomic_DNA"/>
</dbReference>
<keyword evidence="1" id="KW-1133">Transmembrane helix</keyword>
<feature type="domain" description="Potassium channel" evidence="2">
    <location>
        <begin position="54"/>
        <end position="130"/>
    </location>
</feature>
<sequence length="141" mass="15941">MLGIYLINGLLITLAVIVHYEILRLLSVFIPRLSIAHRLRIVVGIYGAICAHVAEIWLFGWGYYYILKSQKFGSLQGNFDGSLLDCVYFSFTNYTSLGYGDIEPLGDVRFTAGLESLTGLVLIGWTASFLYVEMSRFWHES</sequence>
<evidence type="ECO:0000313" key="4">
    <source>
        <dbReference type="Proteomes" id="UP000754644"/>
    </source>
</evidence>
<evidence type="ECO:0000259" key="2">
    <source>
        <dbReference type="Pfam" id="PF07885"/>
    </source>
</evidence>
<dbReference type="Gene3D" id="1.10.287.70">
    <property type="match status" value="1"/>
</dbReference>
<evidence type="ECO:0000313" key="3">
    <source>
        <dbReference type="EMBL" id="NQV64642.1"/>
    </source>
</evidence>
<dbReference type="GO" id="GO:0034220">
    <property type="term" value="P:monoatomic ion transmembrane transport"/>
    <property type="evidence" value="ECO:0007669"/>
    <property type="project" value="UniProtKB-KW"/>
</dbReference>
<reference evidence="3" key="1">
    <citation type="submission" date="2020-05" db="EMBL/GenBank/DDBJ databases">
        <title>Sulfur intermediates as new biogeochemical hubs in an aquatic model microbial ecosystem.</title>
        <authorList>
            <person name="Vigneron A."/>
        </authorList>
    </citation>
    <scope>NUCLEOTIDE SEQUENCE</scope>
    <source>
        <strain evidence="3">Bin.250</strain>
    </source>
</reference>
<evidence type="ECO:0000256" key="1">
    <source>
        <dbReference type="SAM" id="Phobius"/>
    </source>
</evidence>
<protein>
    <submittedName>
        <fullName evidence="3">Two pore domain potassium channel family protein</fullName>
    </submittedName>
</protein>
<dbReference type="Pfam" id="PF07885">
    <property type="entry name" value="Ion_trans_2"/>
    <property type="match status" value="1"/>
</dbReference>